<sequence>PNDRFVHWFNNETRKFNDTVKGYCRKPGKMAFPVHKFTTFPSRQFLAADGLHPSFSGQGPGETQADIPSSPSAAMGTGVRARGEDEAPDGPRVEDWRTREKNSENREEKDLKETGGAGLRQTPTELHFEESKVKTKSIIKKALAQPRD</sequence>
<accession>A0AC60QJV4</accession>
<organism evidence="1 2">
    <name type="scientific">Ixodes persulcatus</name>
    <name type="common">Taiga tick</name>
    <dbReference type="NCBI Taxonomy" id="34615"/>
    <lineage>
        <taxon>Eukaryota</taxon>
        <taxon>Metazoa</taxon>
        <taxon>Ecdysozoa</taxon>
        <taxon>Arthropoda</taxon>
        <taxon>Chelicerata</taxon>
        <taxon>Arachnida</taxon>
        <taxon>Acari</taxon>
        <taxon>Parasitiformes</taxon>
        <taxon>Ixodida</taxon>
        <taxon>Ixodoidea</taxon>
        <taxon>Ixodidae</taxon>
        <taxon>Ixodinae</taxon>
        <taxon>Ixodes</taxon>
    </lineage>
</organism>
<name>A0AC60QJV4_IXOPE</name>
<evidence type="ECO:0000313" key="2">
    <source>
        <dbReference type="Proteomes" id="UP000805193"/>
    </source>
</evidence>
<gene>
    <name evidence="1" type="ORF">HPB47_018844</name>
</gene>
<reference evidence="1 2" key="1">
    <citation type="journal article" date="2020" name="Cell">
        <title>Large-Scale Comparative Analyses of Tick Genomes Elucidate Their Genetic Diversity and Vector Capacities.</title>
        <authorList>
            <consortium name="Tick Genome and Microbiome Consortium (TIGMIC)"/>
            <person name="Jia N."/>
            <person name="Wang J."/>
            <person name="Shi W."/>
            <person name="Du L."/>
            <person name="Sun Y."/>
            <person name="Zhan W."/>
            <person name="Jiang J.F."/>
            <person name="Wang Q."/>
            <person name="Zhang B."/>
            <person name="Ji P."/>
            <person name="Bell-Sakyi L."/>
            <person name="Cui X.M."/>
            <person name="Yuan T.T."/>
            <person name="Jiang B.G."/>
            <person name="Yang W.F."/>
            <person name="Lam T.T."/>
            <person name="Chang Q.C."/>
            <person name="Ding S.J."/>
            <person name="Wang X.J."/>
            <person name="Zhu J.G."/>
            <person name="Ruan X.D."/>
            <person name="Zhao L."/>
            <person name="Wei J.T."/>
            <person name="Ye R.Z."/>
            <person name="Que T.C."/>
            <person name="Du C.H."/>
            <person name="Zhou Y.H."/>
            <person name="Cheng J.X."/>
            <person name="Dai P.F."/>
            <person name="Guo W.B."/>
            <person name="Han X.H."/>
            <person name="Huang E.J."/>
            <person name="Li L.F."/>
            <person name="Wei W."/>
            <person name="Gao Y.C."/>
            <person name="Liu J.Z."/>
            <person name="Shao H.Z."/>
            <person name="Wang X."/>
            <person name="Wang C.C."/>
            <person name="Yang T.C."/>
            <person name="Huo Q.B."/>
            <person name="Li W."/>
            <person name="Chen H.Y."/>
            <person name="Chen S.E."/>
            <person name="Zhou L.G."/>
            <person name="Ni X.B."/>
            <person name="Tian J.H."/>
            <person name="Sheng Y."/>
            <person name="Liu T."/>
            <person name="Pan Y.S."/>
            <person name="Xia L.Y."/>
            <person name="Li J."/>
            <person name="Zhao F."/>
            <person name="Cao W.C."/>
        </authorList>
    </citation>
    <scope>NUCLEOTIDE SEQUENCE [LARGE SCALE GENOMIC DNA]</scope>
    <source>
        <strain evidence="1">Iper-2018</strain>
    </source>
</reference>
<proteinExistence type="predicted"/>
<comment type="caution">
    <text evidence="1">The sequence shown here is derived from an EMBL/GenBank/DDBJ whole genome shotgun (WGS) entry which is preliminary data.</text>
</comment>
<dbReference type="Proteomes" id="UP000805193">
    <property type="component" value="Unassembled WGS sequence"/>
</dbReference>
<protein>
    <submittedName>
        <fullName evidence="1">Uncharacterized protein</fullName>
    </submittedName>
</protein>
<keyword evidence="2" id="KW-1185">Reference proteome</keyword>
<dbReference type="EMBL" id="JABSTQ010008139">
    <property type="protein sequence ID" value="KAG0434833.1"/>
    <property type="molecule type" value="Genomic_DNA"/>
</dbReference>
<feature type="non-terminal residue" evidence="1">
    <location>
        <position position="1"/>
    </location>
</feature>
<evidence type="ECO:0000313" key="1">
    <source>
        <dbReference type="EMBL" id="KAG0434833.1"/>
    </source>
</evidence>